<comment type="caution">
    <text evidence="3">The sequence shown here is derived from an EMBL/GenBank/DDBJ whole genome shotgun (WGS) entry which is preliminary data.</text>
</comment>
<accession>R1CP99</accession>
<dbReference type="RefSeq" id="WP_006313151.1">
    <property type="nucleotide sequence ID" value="NZ_ARZA01000162.1"/>
</dbReference>
<organism evidence="3 4">
    <name type="scientific">Caldisalinibacter kiritimatiensis</name>
    <dbReference type="NCBI Taxonomy" id="1304284"/>
    <lineage>
        <taxon>Bacteria</taxon>
        <taxon>Bacillati</taxon>
        <taxon>Bacillota</taxon>
        <taxon>Tissierellia</taxon>
        <taxon>Tissierellales</taxon>
        <taxon>Thermohalobacteraceae</taxon>
        <taxon>Caldisalinibacter</taxon>
    </lineage>
</organism>
<keyword evidence="4" id="KW-1185">Reference proteome</keyword>
<dbReference type="AlphaFoldDB" id="R1CP99"/>
<evidence type="ECO:0000313" key="4">
    <source>
        <dbReference type="Proteomes" id="UP000013378"/>
    </source>
</evidence>
<evidence type="ECO:0000259" key="2">
    <source>
        <dbReference type="PROSITE" id="PS51832"/>
    </source>
</evidence>
<dbReference type="GO" id="GO:0016787">
    <property type="term" value="F:hydrolase activity"/>
    <property type="evidence" value="ECO:0007669"/>
    <property type="project" value="UniProtKB-KW"/>
</dbReference>
<dbReference type="SMART" id="SM00471">
    <property type="entry name" value="HDc"/>
    <property type="match status" value="1"/>
</dbReference>
<dbReference type="PANTHER" id="PTHR43155">
    <property type="entry name" value="CYCLIC DI-GMP PHOSPHODIESTERASE PA4108-RELATED"/>
    <property type="match status" value="1"/>
</dbReference>
<feature type="domain" description="HD" evidence="1">
    <location>
        <begin position="146"/>
        <end position="269"/>
    </location>
</feature>
<keyword evidence="3" id="KW-0378">Hydrolase</keyword>
<feature type="domain" description="HD-GYP" evidence="2">
    <location>
        <begin position="124"/>
        <end position="320"/>
    </location>
</feature>
<dbReference type="STRING" id="1304284.L21TH_1465"/>
<proteinExistence type="predicted"/>
<dbReference type="Gene3D" id="1.10.3210.10">
    <property type="entry name" value="Hypothetical protein af1432"/>
    <property type="match status" value="1"/>
</dbReference>
<evidence type="ECO:0000313" key="3">
    <source>
        <dbReference type="EMBL" id="EOD00486.1"/>
    </source>
</evidence>
<evidence type="ECO:0000259" key="1">
    <source>
        <dbReference type="PROSITE" id="PS51831"/>
    </source>
</evidence>
<dbReference type="PROSITE" id="PS51831">
    <property type="entry name" value="HD"/>
    <property type="match status" value="1"/>
</dbReference>
<dbReference type="Pfam" id="PF13487">
    <property type="entry name" value="HD_5"/>
    <property type="match status" value="1"/>
</dbReference>
<sequence length="373" mass="42455">MRFVPISAVKEESYLAKTLFDNNDRVLLKKGVKLTNSLINRIKNNGIYSIYINDDYSDNEIEDVIRPELKQKAVSAVRETFINFEKYNDYLNKKFANKAQEKQIIKQRQEYIKSIGDISKSIIDEILQKKDIMINLVDIKSADSYTYQHSVNVAVLSLILGIELQLNKFELYDLCVGAMLHDLGKVLIPEDILNKPGELTDEEFDVVKEHTVKGYEYLKNSLDISASARMIILQHHEKVNQEGYPNHLDGNKINKLAKIVAIADVYDALTSDRPYRKAMSPSEALELIMASGGTHFDYNMVKVFATKIIPYPVGTLVKLSNDAIAVVEKVHPDFPLRPVVKVLTRKDINGNDIYIDLMQDISIVIENVQYEAP</sequence>
<reference evidence="3 4" key="1">
    <citation type="journal article" date="2015" name="Geomicrobiol. J.">
        <title>Caldisalinibacter kiritimatiensis gen. nov., sp. nov., a moderately thermohalophilic thiosulfate-reducing bacterium from a hypersaline microbial mat.</title>
        <authorList>
            <person name="Ben Hania W."/>
            <person name="Joseph M."/>
            <person name="Fiebig A."/>
            <person name="Bunk B."/>
            <person name="Klenk H.-P."/>
            <person name="Fardeau M.-L."/>
            <person name="Spring S."/>
        </authorList>
    </citation>
    <scope>NUCLEOTIDE SEQUENCE [LARGE SCALE GENOMIC DNA]</scope>
    <source>
        <strain evidence="3 4">L21-TH-D2</strain>
    </source>
</reference>
<dbReference type="CDD" id="cd00077">
    <property type="entry name" value="HDc"/>
    <property type="match status" value="1"/>
</dbReference>
<dbReference type="Proteomes" id="UP000013378">
    <property type="component" value="Unassembled WGS sequence"/>
</dbReference>
<dbReference type="InterPro" id="IPR006674">
    <property type="entry name" value="HD_domain"/>
</dbReference>
<gene>
    <name evidence="3" type="ORF">L21TH_1465</name>
</gene>
<name>R1CP99_9FIRM</name>
<dbReference type="SUPFAM" id="SSF109604">
    <property type="entry name" value="HD-domain/PDEase-like"/>
    <property type="match status" value="1"/>
</dbReference>
<dbReference type="InterPro" id="IPR003607">
    <property type="entry name" value="HD/PDEase_dom"/>
</dbReference>
<dbReference type="EMBL" id="ARZA01000162">
    <property type="protein sequence ID" value="EOD00486.1"/>
    <property type="molecule type" value="Genomic_DNA"/>
</dbReference>
<dbReference type="PANTHER" id="PTHR43155:SF2">
    <property type="entry name" value="CYCLIC DI-GMP PHOSPHODIESTERASE PA4108"/>
    <property type="match status" value="1"/>
</dbReference>
<dbReference type="eggNOG" id="COG2206">
    <property type="taxonomic scope" value="Bacteria"/>
</dbReference>
<protein>
    <submittedName>
        <fullName evidence="3">HD-GYP hydrolase domain containing protein</fullName>
    </submittedName>
</protein>
<dbReference type="OrthoDB" id="9804747at2"/>
<dbReference type="InterPro" id="IPR037522">
    <property type="entry name" value="HD_GYP_dom"/>
</dbReference>
<dbReference type="PROSITE" id="PS51832">
    <property type="entry name" value="HD_GYP"/>
    <property type="match status" value="1"/>
</dbReference>